<feature type="domain" description="SDA1 N-terminal" evidence="3">
    <location>
        <begin position="80"/>
        <end position="179"/>
    </location>
</feature>
<keyword evidence="5" id="KW-1185">Reference proteome</keyword>
<dbReference type="InterPro" id="IPR027312">
    <property type="entry name" value="Sda1"/>
</dbReference>
<reference evidence="4" key="1">
    <citation type="journal article" date="2023" name="GigaByte">
        <title>Genome assembly of the bearded iris, Iris pallida Lam.</title>
        <authorList>
            <person name="Bruccoleri R.E."/>
            <person name="Oakeley E.J."/>
            <person name="Faust A.M.E."/>
            <person name="Altorfer M."/>
            <person name="Dessus-Babus S."/>
            <person name="Burckhardt D."/>
            <person name="Oertli M."/>
            <person name="Naumann U."/>
            <person name="Petersen F."/>
            <person name="Wong J."/>
        </authorList>
    </citation>
    <scope>NUCLEOTIDE SEQUENCE</scope>
    <source>
        <strain evidence="4">GSM-AAB239-AS_SAM_17_03QT</strain>
    </source>
</reference>
<accession>A0AAX6ELL7</accession>
<dbReference type="PANTHER" id="PTHR12730:SF0">
    <property type="entry name" value="PROTEIN SDA1 HOMOLOG"/>
    <property type="match status" value="1"/>
</dbReference>
<dbReference type="AlphaFoldDB" id="A0AAX6ELL7"/>
<evidence type="ECO:0000256" key="1">
    <source>
        <dbReference type="RuleBase" id="RU365057"/>
    </source>
</evidence>
<dbReference type="PANTHER" id="PTHR12730">
    <property type="entry name" value="HSDA/SDA1-RELATED"/>
    <property type="match status" value="1"/>
</dbReference>
<feature type="region of interest" description="Disordered" evidence="2">
    <location>
        <begin position="1"/>
        <end position="29"/>
    </location>
</feature>
<dbReference type="GO" id="GO:0000055">
    <property type="term" value="P:ribosomal large subunit export from nucleus"/>
    <property type="evidence" value="ECO:0007669"/>
    <property type="project" value="UniProtKB-UniRule"/>
</dbReference>
<dbReference type="InterPro" id="IPR012977">
    <property type="entry name" value="SDA1_N"/>
</dbReference>
<dbReference type="GO" id="GO:0005730">
    <property type="term" value="C:nucleolus"/>
    <property type="evidence" value="ECO:0007669"/>
    <property type="project" value="UniProtKB-SubCell"/>
</dbReference>
<dbReference type="Pfam" id="PF08158">
    <property type="entry name" value="SDA1_HEAT"/>
    <property type="match status" value="1"/>
</dbReference>
<dbReference type="Proteomes" id="UP001140949">
    <property type="component" value="Unassembled WGS sequence"/>
</dbReference>
<evidence type="ECO:0000256" key="2">
    <source>
        <dbReference type="SAM" id="MobiDB-lite"/>
    </source>
</evidence>
<keyword evidence="1" id="KW-0813">Transport</keyword>
<comment type="function">
    <text evidence="1">Required for 60S pre-ribosomal subunits export to the cytoplasm.</text>
</comment>
<reference evidence="4" key="2">
    <citation type="submission" date="2023-04" db="EMBL/GenBank/DDBJ databases">
        <authorList>
            <person name="Bruccoleri R.E."/>
            <person name="Oakeley E.J."/>
            <person name="Faust A.-M."/>
            <person name="Dessus-Babus S."/>
            <person name="Altorfer M."/>
            <person name="Burckhardt D."/>
            <person name="Oertli M."/>
            <person name="Naumann U."/>
            <person name="Petersen F."/>
            <person name="Wong J."/>
        </authorList>
    </citation>
    <scope>NUCLEOTIDE SEQUENCE</scope>
    <source>
        <strain evidence="4">GSM-AAB239-AS_SAM_17_03QT</strain>
        <tissue evidence="4">Leaf</tissue>
    </source>
</reference>
<protein>
    <recommendedName>
        <fullName evidence="1">Protein SDA1</fullName>
    </recommendedName>
</protein>
<comment type="caution">
    <text evidence="4">The sequence shown here is derived from an EMBL/GenBank/DDBJ whole genome shotgun (WGS) entry which is preliminary data.</text>
</comment>
<keyword evidence="1" id="KW-0539">Nucleus</keyword>
<evidence type="ECO:0000259" key="3">
    <source>
        <dbReference type="Pfam" id="PF08158"/>
    </source>
</evidence>
<proteinExistence type="inferred from homology"/>
<keyword evidence="1" id="KW-0653">Protein transport</keyword>
<organism evidence="4 5">
    <name type="scientific">Iris pallida</name>
    <name type="common">Sweet iris</name>
    <dbReference type="NCBI Taxonomy" id="29817"/>
    <lineage>
        <taxon>Eukaryota</taxon>
        <taxon>Viridiplantae</taxon>
        <taxon>Streptophyta</taxon>
        <taxon>Embryophyta</taxon>
        <taxon>Tracheophyta</taxon>
        <taxon>Spermatophyta</taxon>
        <taxon>Magnoliopsida</taxon>
        <taxon>Liliopsida</taxon>
        <taxon>Asparagales</taxon>
        <taxon>Iridaceae</taxon>
        <taxon>Iridoideae</taxon>
        <taxon>Irideae</taxon>
        <taxon>Iris</taxon>
    </lineage>
</organism>
<evidence type="ECO:0000313" key="5">
    <source>
        <dbReference type="Proteomes" id="UP001140949"/>
    </source>
</evidence>
<dbReference type="GO" id="GO:0042273">
    <property type="term" value="P:ribosomal large subunit biogenesis"/>
    <property type="evidence" value="ECO:0007669"/>
    <property type="project" value="UniProtKB-UniRule"/>
</dbReference>
<sequence length="191" mass="21491">MPAADIFSPESLSASGRSSEKLSLPSLQSKMKSDPDGYLSELHLILRHFDSSLDLFRRHSSLSTSTDPSVSKELGDFAMFLAHVAPFYPDHVDEFPGKVAELLREDGRSLPSSLRCHLVQALILLINRKVVGIEETLELFMDLQTLGDRTLRKLAFSHVVQSIRRMNQKHKNEAEKPQIAKYIVFDATGRE</sequence>
<comment type="similarity">
    <text evidence="1">Belongs to the SDA1 family.</text>
</comment>
<comment type="subcellular location">
    <subcellularLocation>
        <location evidence="1">Nucleus</location>
        <location evidence="1">Nucleolus</location>
    </subcellularLocation>
</comment>
<evidence type="ECO:0000313" key="4">
    <source>
        <dbReference type="EMBL" id="KAJ6804963.1"/>
    </source>
</evidence>
<name>A0AAX6ELL7_IRIPA</name>
<dbReference type="EMBL" id="JANAVB010035643">
    <property type="protein sequence ID" value="KAJ6804963.1"/>
    <property type="molecule type" value="Genomic_DNA"/>
</dbReference>
<gene>
    <name evidence="4" type="ORF">M6B38_182680</name>
</gene>
<dbReference type="GO" id="GO:0015031">
    <property type="term" value="P:protein transport"/>
    <property type="evidence" value="ECO:0007669"/>
    <property type="project" value="UniProtKB-KW"/>
</dbReference>
<keyword evidence="1" id="KW-0690">Ribosome biogenesis</keyword>